<keyword evidence="15" id="KW-1185">Reference proteome</keyword>
<dbReference type="Gene3D" id="3.40.50.300">
    <property type="entry name" value="P-loop containing nucleotide triphosphate hydrolases"/>
    <property type="match status" value="1"/>
</dbReference>
<dbReference type="HAMAP" id="MF_00185">
    <property type="entry name" value="IPP_trans"/>
    <property type="match status" value="1"/>
</dbReference>
<feature type="region of interest" description="Interaction with substrate tRNA" evidence="10">
    <location>
        <begin position="161"/>
        <end position="165"/>
    </location>
</feature>
<name>A0A1H9IVJ3_9GAMM</name>
<comment type="subunit">
    <text evidence="10">Monomer.</text>
</comment>
<dbReference type="EMBL" id="FOFS01000010">
    <property type="protein sequence ID" value="SEQ78542.1"/>
    <property type="molecule type" value="Genomic_DNA"/>
</dbReference>
<comment type="cofactor">
    <cofactor evidence="1 10">
        <name>Mg(2+)</name>
        <dbReference type="ChEBI" id="CHEBI:18420"/>
    </cofactor>
</comment>
<evidence type="ECO:0000256" key="9">
    <source>
        <dbReference type="ARBA" id="ARBA00049563"/>
    </source>
</evidence>
<dbReference type="Pfam" id="PF01715">
    <property type="entry name" value="IPPT"/>
    <property type="match status" value="1"/>
</dbReference>
<evidence type="ECO:0000256" key="13">
    <source>
        <dbReference type="RuleBase" id="RU003785"/>
    </source>
</evidence>
<dbReference type="GO" id="GO:0006400">
    <property type="term" value="P:tRNA modification"/>
    <property type="evidence" value="ECO:0007669"/>
    <property type="project" value="TreeGrafter"/>
</dbReference>
<evidence type="ECO:0000256" key="3">
    <source>
        <dbReference type="ARBA" id="ARBA00005842"/>
    </source>
</evidence>
<comment type="catalytic activity">
    <reaction evidence="9 10 11">
        <text>adenosine(37) in tRNA + dimethylallyl diphosphate = N(6)-dimethylallyladenosine(37) in tRNA + diphosphate</text>
        <dbReference type="Rhea" id="RHEA:26482"/>
        <dbReference type="Rhea" id="RHEA-COMP:10162"/>
        <dbReference type="Rhea" id="RHEA-COMP:10375"/>
        <dbReference type="ChEBI" id="CHEBI:33019"/>
        <dbReference type="ChEBI" id="CHEBI:57623"/>
        <dbReference type="ChEBI" id="CHEBI:74411"/>
        <dbReference type="ChEBI" id="CHEBI:74415"/>
        <dbReference type="EC" id="2.5.1.75"/>
    </reaction>
</comment>
<evidence type="ECO:0000256" key="8">
    <source>
        <dbReference type="ARBA" id="ARBA00022842"/>
    </source>
</evidence>
<dbReference type="STRING" id="489703.SAMN04488038_110193"/>
<protein>
    <recommendedName>
        <fullName evidence="10">tRNA dimethylallyltransferase</fullName>
        <ecNumber evidence="10">2.5.1.75</ecNumber>
    </recommendedName>
    <alternativeName>
        <fullName evidence="10">Dimethylallyl diphosphate:tRNA dimethylallyltransferase</fullName>
        <shortName evidence="10">DMAPP:tRNA dimethylallyltransferase</shortName>
        <shortName evidence="10">DMATase</shortName>
    </alternativeName>
    <alternativeName>
        <fullName evidence="10">Isopentenyl-diphosphate:tRNA isopentenyltransferase</fullName>
        <shortName evidence="10">IPP transferase</shortName>
        <shortName evidence="10">IPPT</shortName>
        <shortName evidence="10">IPTase</shortName>
    </alternativeName>
</protein>
<keyword evidence="8 10" id="KW-0460">Magnesium</keyword>
<evidence type="ECO:0000256" key="4">
    <source>
        <dbReference type="ARBA" id="ARBA00022679"/>
    </source>
</evidence>
<dbReference type="InterPro" id="IPR018022">
    <property type="entry name" value="IPT"/>
</dbReference>
<dbReference type="PANTHER" id="PTHR11088">
    <property type="entry name" value="TRNA DIMETHYLALLYLTRANSFERASE"/>
    <property type="match status" value="1"/>
</dbReference>
<dbReference type="Proteomes" id="UP000199233">
    <property type="component" value="Unassembled WGS sequence"/>
</dbReference>
<evidence type="ECO:0000313" key="14">
    <source>
        <dbReference type="EMBL" id="SEQ78542.1"/>
    </source>
</evidence>
<evidence type="ECO:0000256" key="12">
    <source>
        <dbReference type="RuleBase" id="RU003784"/>
    </source>
</evidence>
<keyword evidence="5 10" id="KW-0819">tRNA processing</keyword>
<dbReference type="OrthoDB" id="9776390at2"/>
<reference evidence="15" key="1">
    <citation type="submission" date="2016-10" db="EMBL/GenBank/DDBJ databases">
        <authorList>
            <person name="Varghese N."/>
            <person name="Submissions S."/>
        </authorList>
    </citation>
    <scope>NUCLEOTIDE SEQUENCE [LARGE SCALE GENOMIC DNA]</scope>
    <source>
        <strain evidence="15">DSM 25927</strain>
    </source>
</reference>
<feature type="region of interest" description="Interaction with substrate tRNA" evidence="10">
    <location>
        <begin position="37"/>
        <end position="40"/>
    </location>
</feature>
<dbReference type="FunFam" id="1.10.20.140:FF:000001">
    <property type="entry name" value="tRNA dimethylallyltransferase"/>
    <property type="match status" value="1"/>
</dbReference>
<feature type="site" description="Interaction with substrate tRNA" evidence="10">
    <location>
        <position position="103"/>
    </location>
</feature>
<gene>
    <name evidence="10" type="primary">miaA</name>
    <name evidence="14" type="ORF">SAMN04488038_110193</name>
</gene>
<dbReference type="NCBIfam" id="TIGR00174">
    <property type="entry name" value="miaA"/>
    <property type="match status" value="1"/>
</dbReference>
<evidence type="ECO:0000256" key="6">
    <source>
        <dbReference type="ARBA" id="ARBA00022741"/>
    </source>
</evidence>
<dbReference type="Gene3D" id="1.10.20.140">
    <property type="match status" value="1"/>
</dbReference>
<dbReference type="SUPFAM" id="SSF52540">
    <property type="entry name" value="P-loop containing nucleoside triphosphate hydrolases"/>
    <property type="match status" value="2"/>
</dbReference>
<dbReference type="GO" id="GO:0052381">
    <property type="term" value="F:tRNA dimethylallyltransferase activity"/>
    <property type="evidence" value="ECO:0007669"/>
    <property type="project" value="UniProtKB-UniRule"/>
</dbReference>
<feature type="site" description="Interaction with substrate tRNA" evidence="10">
    <location>
        <position position="125"/>
    </location>
</feature>
<evidence type="ECO:0000256" key="7">
    <source>
        <dbReference type="ARBA" id="ARBA00022840"/>
    </source>
</evidence>
<dbReference type="InterPro" id="IPR027417">
    <property type="entry name" value="P-loop_NTPase"/>
</dbReference>
<comment type="similarity">
    <text evidence="3 10 13">Belongs to the IPP transferase family.</text>
</comment>
<evidence type="ECO:0000256" key="10">
    <source>
        <dbReference type="HAMAP-Rule" id="MF_00185"/>
    </source>
</evidence>
<dbReference type="RefSeq" id="WP_093287266.1">
    <property type="nucleotide sequence ID" value="NZ_FOFS01000010.1"/>
</dbReference>
<comment type="caution">
    <text evidence="10">Lacks conserved residue(s) required for the propagation of feature annotation.</text>
</comment>
<feature type="binding site" evidence="10">
    <location>
        <begin position="12"/>
        <end position="19"/>
    </location>
    <ligand>
        <name>ATP</name>
        <dbReference type="ChEBI" id="CHEBI:30616"/>
    </ligand>
</feature>
<accession>A0A1H9IVJ3</accession>
<comment type="function">
    <text evidence="2 10 12">Catalyzes the transfer of a dimethylallyl group onto the adenine at position 37 in tRNAs that read codons beginning with uridine, leading to the formation of N6-(dimethylallyl)adenosine (i(6)A).</text>
</comment>
<dbReference type="EC" id="2.5.1.75" evidence="10"/>
<keyword evidence="7 10" id="KW-0067">ATP-binding</keyword>
<evidence type="ECO:0000256" key="2">
    <source>
        <dbReference type="ARBA" id="ARBA00003213"/>
    </source>
</evidence>
<dbReference type="AlphaFoldDB" id="A0A1H9IVJ3"/>
<feature type="binding site" evidence="10">
    <location>
        <begin position="14"/>
        <end position="19"/>
    </location>
    <ligand>
        <name>substrate</name>
    </ligand>
</feature>
<dbReference type="InterPro" id="IPR039657">
    <property type="entry name" value="Dimethylallyltransferase"/>
</dbReference>
<organism evidence="14 15">
    <name type="scientific">Solimonas aquatica</name>
    <dbReference type="NCBI Taxonomy" id="489703"/>
    <lineage>
        <taxon>Bacteria</taxon>
        <taxon>Pseudomonadati</taxon>
        <taxon>Pseudomonadota</taxon>
        <taxon>Gammaproteobacteria</taxon>
        <taxon>Nevskiales</taxon>
        <taxon>Nevskiaceae</taxon>
        <taxon>Solimonas</taxon>
    </lineage>
</organism>
<keyword evidence="6 10" id="KW-0547">Nucleotide-binding</keyword>
<dbReference type="GO" id="GO:0005524">
    <property type="term" value="F:ATP binding"/>
    <property type="evidence" value="ECO:0007669"/>
    <property type="project" value="UniProtKB-UniRule"/>
</dbReference>
<keyword evidence="4 10" id="KW-0808">Transferase</keyword>
<evidence type="ECO:0000313" key="15">
    <source>
        <dbReference type="Proteomes" id="UP000199233"/>
    </source>
</evidence>
<sequence>MNPSAPIILLMGPTASGKSELALALAGQLDMEIISVDSALVYRGMDIGSAKPDAAMRARVPHHLLDILDPSEPYSAARFAEDALRLIGEIRARGREPLLVGGTMLYFRALTQGLSDLPSADPELRARLEREARELGRSVLHARLAELDPVIAARLHPNDQQRVQRALEIIELSGQAASQRQGRAIPSAYRWCKLALNPPQRRELHHRIEQRFAVMMAQGLLEEVQALYRRGDLHPELPSIRAVGYRQLWEYLAGHCSLDAAVAQGIAATRQLAKRQLTWLRREPDLQWLDPGQPQLFERALAAYRAAGG</sequence>
<evidence type="ECO:0000256" key="11">
    <source>
        <dbReference type="RuleBase" id="RU003783"/>
    </source>
</evidence>
<proteinExistence type="inferred from homology"/>
<evidence type="ECO:0000256" key="1">
    <source>
        <dbReference type="ARBA" id="ARBA00001946"/>
    </source>
</evidence>
<evidence type="ECO:0000256" key="5">
    <source>
        <dbReference type="ARBA" id="ARBA00022694"/>
    </source>
</evidence>
<dbReference type="PANTHER" id="PTHR11088:SF60">
    <property type="entry name" value="TRNA DIMETHYLALLYLTRANSFERASE"/>
    <property type="match status" value="1"/>
</dbReference>